<reference evidence="3 4" key="1">
    <citation type="journal article" date="2018" name="Mol. Plant">
        <title>The genome of Artemisia annua provides insight into the evolution of Asteraceae family and artemisinin biosynthesis.</title>
        <authorList>
            <person name="Shen Q."/>
            <person name="Zhang L."/>
            <person name="Liao Z."/>
            <person name="Wang S."/>
            <person name="Yan T."/>
            <person name="Shi P."/>
            <person name="Liu M."/>
            <person name="Fu X."/>
            <person name="Pan Q."/>
            <person name="Wang Y."/>
            <person name="Lv Z."/>
            <person name="Lu X."/>
            <person name="Zhang F."/>
            <person name="Jiang W."/>
            <person name="Ma Y."/>
            <person name="Chen M."/>
            <person name="Hao X."/>
            <person name="Li L."/>
            <person name="Tang Y."/>
            <person name="Lv G."/>
            <person name="Zhou Y."/>
            <person name="Sun X."/>
            <person name="Brodelius P.E."/>
            <person name="Rose J.K.C."/>
            <person name="Tang K."/>
        </authorList>
    </citation>
    <scope>NUCLEOTIDE SEQUENCE [LARGE SCALE GENOMIC DNA]</scope>
    <source>
        <strain evidence="4">cv. Huhao1</strain>
        <tissue evidence="3">Leaf</tissue>
    </source>
</reference>
<feature type="region of interest" description="Disordered" evidence="1">
    <location>
        <begin position="179"/>
        <end position="210"/>
    </location>
</feature>
<dbReference type="InterPro" id="IPR009057">
    <property type="entry name" value="Homeodomain-like_sf"/>
</dbReference>
<protein>
    <submittedName>
        <fullName evidence="3">SANT/Myb domain, Homeodomain-like protein</fullName>
    </submittedName>
</protein>
<keyword evidence="3" id="KW-0371">Homeobox</keyword>
<dbReference type="OrthoDB" id="608866at2759"/>
<sequence length="704" mass="78429">MMGSKVVLTYKRKRLSSTPGLGFENECPSGCQTLEVLKTPAKEEEKESTHESERKDPEILNQCAVFNGDNNAVQCEHCHCLYDVRGLLPSNEYLDGKKLCSSCLKQQDNVSTSEAVGSSCEDTVKFNKPGFPLITFSRRSRLKKSGDGGSDMQEKITDVRNNDLFAVKESNVTMNNGGLLDLSTDLTENDCNPRNRSASQEKKMTEDADLRDVDSLSVSKMEIERVSGAVLATENCNLKDTPHITEPASEDDSRIISSDGQENAKDATDRKGDSHSLESFDLSKPPPESSGLVDRNITLESSTNVQPDKNTSETNRDSTESTSGSHSVALHDFPSRGKVHDLLDERIGETSLSQVDTVSARHSTSSHMWGADLTSESISQSQTSKTNFLQLFPEDKANDMFPLRRPLQEASIMHPEDTPSMLTSSNRKHLQFRSSISATPSYGLSHWPNFDTRTPDTVQDMTGAQYPSDSASLMRHKIMLDNIISKARAASGKTSSIFSDNFDTPNVWSEEELDFLWIGVRRHGIGNWDSILRDPRLHFTSWRSPRELAKQWEEEQSKLLSTKPSFHTKRPRPTNIYNLNNLVEEPQVSVRHRGRSTFDPLIVNGPTRTGHLPHWLREAVSIPPRPVEQAAMSSGLMQWINKTFSSSDRTMGSIAPEFQPSIATHSPDPVMYPVATRPISKPDEVIVIDDSDASSEDTRSDDHR</sequence>
<feature type="compositionally biased region" description="Polar residues" evidence="1">
    <location>
        <begin position="184"/>
        <end position="198"/>
    </location>
</feature>
<dbReference type="STRING" id="35608.A0A2U1PQ65"/>
<feature type="compositionally biased region" description="Basic and acidic residues" evidence="1">
    <location>
        <begin position="310"/>
        <end position="319"/>
    </location>
</feature>
<dbReference type="Gene3D" id="1.10.10.60">
    <property type="entry name" value="Homeodomain-like"/>
    <property type="match status" value="1"/>
</dbReference>
<feature type="region of interest" description="Disordered" evidence="1">
    <location>
        <begin position="681"/>
        <end position="704"/>
    </location>
</feature>
<keyword evidence="4" id="KW-1185">Reference proteome</keyword>
<name>A0A2U1PQ65_ARTAN</name>
<dbReference type="SUPFAM" id="SSF46689">
    <property type="entry name" value="Homeodomain-like"/>
    <property type="match status" value="1"/>
</dbReference>
<dbReference type="CDD" id="cd11660">
    <property type="entry name" value="SANT_TRF"/>
    <property type="match status" value="1"/>
</dbReference>
<evidence type="ECO:0000256" key="1">
    <source>
        <dbReference type="SAM" id="MobiDB-lite"/>
    </source>
</evidence>
<gene>
    <name evidence="3" type="ORF">CTI12_AA108760</name>
</gene>
<feature type="region of interest" description="Disordered" evidence="1">
    <location>
        <begin position="238"/>
        <end position="332"/>
    </location>
</feature>
<dbReference type="InterPro" id="IPR001005">
    <property type="entry name" value="SANT/Myb"/>
</dbReference>
<feature type="compositionally biased region" description="Basic and acidic residues" evidence="1">
    <location>
        <begin position="199"/>
        <end position="210"/>
    </location>
</feature>
<feature type="compositionally biased region" description="Acidic residues" evidence="1">
    <location>
        <begin position="686"/>
        <end position="695"/>
    </location>
</feature>
<dbReference type="GO" id="GO:0003677">
    <property type="term" value="F:DNA binding"/>
    <property type="evidence" value="ECO:0007669"/>
    <property type="project" value="UniProtKB-KW"/>
</dbReference>
<evidence type="ECO:0000313" key="3">
    <source>
        <dbReference type="EMBL" id="PWA87842.1"/>
    </source>
</evidence>
<evidence type="ECO:0000259" key="2">
    <source>
        <dbReference type="PROSITE" id="PS50090"/>
    </source>
</evidence>
<accession>A0A2U1PQ65</accession>
<dbReference type="EMBL" id="PKPP01000873">
    <property type="protein sequence ID" value="PWA87842.1"/>
    <property type="molecule type" value="Genomic_DNA"/>
</dbReference>
<feature type="compositionally biased region" description="Polar residues" evidence="1">
    <location>
        <begin position="298"/>
        <end position="309"/>
    </location>
</feature>
<comment type="caution">
    <text evidence="3">The sequence shown here is derived from an EMBL/GenBank/DDBJ whole genome shotgun (WGS) entry which is preliminary data.</text>
</comment>
<feature type="domain" description="Myb-like" evidence="2">
    <location>
        <begin position="508"/>
        <end position="556"/>
    </location>
</feature>
<organism evidence="3 4">
    <name type="scientific">Artemisia annua</name>
    <name type="common">Sweet wormwood</name>
    <dbReference type="NCBI Taxonomy" id="35608"/>
    <lineage>
        <taxon>Eukaryota</taxon>
        <taxon>Viridiplantae</taxon>
        <taxon>Streptophyta</taxon>
        <taxon>Embryophyta</taxon>
        <taxon>Tracheophyta</taxon>
        <taxon>Spermatophyta</taxon>
        <taxon>Magnoliopsida</taxon>
        <taxon>eudicotyledons</taxon>
        <taxon>Gunneridae</taxon>
        <taxon>Pentapetalae</taxon>
        <taxon>asterids</taxon>
        <taxon>campanulids</taxon>
        <taxon>Asterales</taxon>
        <taxon>Asteraceae</taxon>
        <taxon>Asteroideae</taxon>
        <taxon>Anthemideae</taxon>
        <taxon>Artemisiinae</taxon>
        <taxon>Artemisia</taxon>
    </lineage>
</organism>
<evidence type="ECO:0000313" key="4">
    <source>
        <dbReference type="Proteomes" id="UP000245207"/>
    </source>
</evidence>
<dbReference type="PROSITE" id="PS50090">
    <property type="entry name" value="MYB_LIKE"/>
    <property type="match status" value="1"/>
</dbReference>
<dbReference type="AlphaFoldDB" id="A0A2U1PQ65"/>
<feature type="compositionally biased region" description="Basic and acidic residues" evidence="1">
    <location>
        <begin position="262"/>
        <end position="278"/>
    </location>
</feature>
<dbReference type="Proteomes" id="UP000245207">
    <property type="component" value="Unassembled WGS sequence"/>
</dbReference>
<keyword evidence="3" id="KW-0238">DNA-binding</keyword>
<proteinExistence type="predicted"/>